<feature type="compositionally biased region" description="Low complexity" evidence="1">
    <location>
        <begin position="445"/>
        <end position="462"/>
    </location>
</feature>
<dbReference type="PANTHER" id="PTHR40132">
    <property type="entry name" value="PRE-MRNA-SPLICING FACTOR 38B"/>
    <property type="match status" value="1"/>
</dbReference>
<feature type="compositionally biased region" description="Basic and acidic residues" evidence="1">
    <location>
        <begin position="385"/>
        <end position="416"/>
    </location>
</feature>
<accession>W9Y837</accession>
<dbReference type="eggNOG" id="ENOG502S07H">
    <property type="taxonomic scope" value="Eukaryota"/>
</dbReference>
<dbReference type="Proteomes" id="UP000019484">
    <property type="component" value="Unassembled WGS sequence"/>
</dbReference>
<feature type="compositionally biased region" description="Basic and acidic residues" evidence="1">
    <location>
        <begin position="108"/>
        <end position="126"/>
    </location>
</feature>
<name>W9Y837_9EURO</name>
<feature type="region of interest" description="Disordered" evidence="1">
    <location>
        <begin position="86"/>
        <end position="471"/>
    </location>
</feature>
<evidence type="ECO:0000313" key="3">
    <source>
        <dbReference type="Proteomes" id="UP000019484"/>
    </source>
</evidence>
<dbReference type="RefSeq" id="XP_007724819.1">
    <property type="nucleotide sequence ID" value="XM_007726629.1"/>
</dbReference>
<sequence length="484" mass="55352">MSNNAASLDDDDYVARLLAEDARKSSLRYAAQGTYALTGQRPANAAPKPNTRFLKTLVREADNHNAALKKKEELEARIRLRRLRDADGSSVSAGDTARRTTPRRQHHREREDGTENARASDDGQHEHQKRTRTRHTRYEEERSHRRSRSPERGSGVHEQSRRRPKTRHSHDYSSEDDRHSRRISHRHRHKSSNRLSSRSRSRSRQPQKENEQASLPDPKRKSRHHHSHEDFAVEPAQANDNIDKEPPRYRKSRRRNRRSRSASSDKSSASSDPLSSLIGPDPLNDTTTIRRGRGFNRGPQPHRSNIDVHFSAAYDPTLDVDEKEDDSSPPGGRGRSRDPGDDWEDALEALRDRRAWRTKQADRMREAGFDEDEIERWKSASSRQTMRDGDGDPDIQHVKWRRKGEPREWDAGKLQDEDAVDSLVQVANESSEPDKVQPRQKGSASSSVPPTTTTSRRGSVGRSIEKAWRGPENGLLKQFRSALG</sequence>
<feature type="compositionally biased region" description="Basic residues" evidence="1">
    <location>
        <begin position="249"/>
        <end position="260"/>
    </location>
</feature>
<gene>
    <name evidence="2" type="ORF">A1O1_05745</name>
</gene>
<feature type="compositionally biased region" description="Low complexity" evidence="1">
    <location>
        <begin position="261"/>
        <end position="277"/>
    </location>
</feature>
<protein>
    <submittedName>
        <fullName evidence="2">Uncharacterized protein</fullName>
    </submittedName>
</protein>
<comment type="caution">
    <text evidence="2">The sequence shown here is derived from an EMBL/GenBank/DDBJ whole genome shotgun (WGS) entry which is preliminary data.</text>
</comment>
<dbReference type="EMBL" id="AMWN01000005">
    <property type="protein sequence ID" value="EXJ85381.1"/>
    <property type="molecule type" value="Genomic_DNA"/>
</dbReference>
<reference evidence="2 3" key="1">
    <citation type="submission" date="2013-03" db="EMBL/GenBank/DDBJ databases">
        <title>The Genome Sequence of Capronia coronata CBS 617.96.</title>
        <authorList>
            <consortium name="The Broad Institute Genomics Platform"/>
            <person name="Cuomo C."/>
            <person name="de Hoog S."/>
            <person name="Gorbushina A."/>
            <person name="Walker B."/>
            <person name="Young S.K."/>
            <person name="Zeng Q."/>
            <person name="Gargeya S."/>
            <person name="Fitzgerald M."/>
            <person name="Haas B."/>
            <person name="Abouelleil A."/>
            <person name="Allen A.W."/>
            <person name="Alvarado L."/>
            <person name="Arachchi H.M."/>
            <person name="Berlin A.M."/>
            <person name="Chapman S.B."/>
            <person name="Gainer-Dewar J."/>
            <person name="Goldberg J."/>
            <person name="Griggs A."/>
            <person name="Gujja S."/>
            <person name="Hansen M."/>
            <person name="Howarth C."/>
            <person name="Imamovic A."/>
            <person name="Ireland A."/>
            <person name="Larimer J."/>
            <person name="McCowan C."/>
            <person name="Murphy C."/>
            <person name="Pearson M."/>
            <person name="Poon T.W."/>
            <person name="Priest M."/>
            <person name="Roberts A."/>
            <person name="Saif S."/>
            <person name="Shea T."/>
            <person name="Sisk P."/>
            <person name="Sykes S."/>
            <person name="Wortman J."/>
            <person name="Nusbaum C."/>
            <person name="Birren B."/>
        </authorList>
    </citation>
    <scope>NUCLEOTIDE SEQUENCE [LARGE SCALE GENOMIC DNA]</scope>
    <source>
        <strain evidence="2 3">CBS 617.96</strain>
    </source>
</reference>
<dbReference type="GeneID" id="19160618"/>
<evidence type="ECO:0000256" key="1">
    <source>
        <dbReference type="SAM" id="MobiDB-lite"/>
    </source>
</evidence>
<dbReference type="STRING" id="1182541.W9Y837"/>
<feature type="compositionally biased region" description="Acidic residues" evidence="1">
    <location>
        <begin position="318"/>
        <end position="327"/>
    </location>
</feature>
<feature type="compositionally biased region" description="Basic and acidic residues" evidence="1">
    <location>
        <begin position="136"/>
        <end position="161"/>
    </location>
</feature>
<dbReference type="HOGENOM" id="CLU_038073_1_0_1"/>
<dbReference type="AlphaFoldDB" id="W9Y837"/>
<feature type="compositionally biased region" description="Basic and acidic residues" evidence="1">
    <location>
        <begin position="348"/>
        <end position="368"/>
    </location>
</feature>
<feature type="compositionally biased region" description="Basic residues" evidence="1">
    <location>
        <begin position="180"/>
        <end position="205"/>
    </location>
</feature>
<feature type="compositionally biased region" description="Basic and acidic residues" evidence="1">
    <location>
        <begin position="169"/>
        <end position="179"/>
    </location>
</feature>
<proteinExistence type="predicted"/>
<organism evidence="2 3">
    <name type="scientific">Capronia coronata CBS 617.96</name>
    <dbReference type="NCBI Taxonomy" id="1182541"/>
    <lineage>
        <taxon>Eukaryota</taxon>
        <taxon>Fungi</taxon>
        <taxon>Dikarya</taxon>
        <taxon>Ascomycota</taxon>
        <taxon>Pezizomycotina</taxon>
        <taxon>Eurotiomycetes</taxon>
        <taxon>Chaetothyriomycetidae</taxon>
        <taxon>Chaetothyriales</taxon>
        <taxon>Herpotrichiellaceae</taxon>
        <taxon>Capronia</taxon>
    </lineage>
</organism>
<dbReference type="OrthoDB" id="2431475at2759"/>
<evidence type="ECO:0000313" key="2">
    <source>
        <dbReference type="EMBL" id="EXJ85381.1"/>
    </source>
</evidence>
<keyword evidence="3" id="KW-1185">Reference proteome</keyword>
<dbReference type="PANTHER" id="PTHR40132:SF1">
    <property type="entry name" value="PRE-MRNA-SPLICING FACTOR 38B"/>
    <property type="match status" value="1"/>
</dbReference>